<evidence type="ECO:0000256" key="6">
    <source>
        <dbReference type="ARBA" id="ARBA00022982"/>
    </source>
</evidence>
<dbReference type="PROSITE" id="PS50902">
    <property type="entry name" value="FLAVODOXIN_LIKE"/>
    <property type="match status" value="1"/>
</dbReference>
<evidence type="ECO:0000256" key="2">
    <source>
        <dbReference type="ARBA" id="ARBA00005267"/>
    </source>
</evidence>
<dbReference type="PANTHER" id="PTHR42809:SF1">
    <property type="entry name" value="FLAVODOXIN 1"/>
    <property type="match status" value="1"/>
</dbReference>
<evidence type="ECO:0000256" key="4">
    <source>
        <dbReference type="ARBA" id="ARBA00022630"/>
    </source>
</evidence>
<evidence type="ECO:0000256" key="1">
    <source>
        <dbReference type="ARBA" id="ARBA00001917"/>
    </source>
</evidence>
<name>A0A1X6NIT7_PORUM</name>
<keyword evidence="5" id="KW-0288">FMN</keyword>
<evidence type="ECO:0000313" key="9">
    <source>
        <dbReference type="Proteomes" id="UP000218209"/>
    </source>
</evidence>
<comment type="similarity">
    <text evidence="2">Belongs to the flavodoxin family.</text>
</comment>
<evidence type="ECO:0000313" key="8">
    <source>
        <dbReference type="EMBL" id="OSX68528.1"/>
    </source>
</evidence>
<comment type="cofactor">
    <cofactor evidence="1">
        <name>FMN</name>
        <dbReference type="ChEBI" id="CHEBI:58210"/>
    </cofactor>
</comment>
<evidence type="ECO:0000256" key="5">
    <source>
        <dbReference type="ARBA" id="ARBA00022643"/>
    </source>
</evidence>
<proteinExistence type="inferred from homology"/>
<keyword evidence="4" id="KW-0285">Flavoprotein</keyword>
<reference evidence="8 9" key="1">
    <citation type="submission" date="2017-03" db="EMBL/GenBank/DDBJ databases">
        <title>WGS assembly of Porphyra umbilicalis.</title>
        <authorList>
            <person name="Brawley S.H."/>
            <person name="Blouin N.A."/>
            <person name="Ficko-Blean E."/>
            <person name="Wheeler G.L."/>
            <person name="Lohr M."/>
            <person name="Goodson H.V."/>
            <person name="Jenkins J.W."/>
            <person name="Blaby-Haas C.E."/>
            <person name="Helliwell K.E."/>
            <person name="Chan C."/>
            <person name="Marriage T."/>
            <person name="Bhattacharya D."/>
            <person name="Klein A.S."/>
            <person name="Badis Y."/>
            <person name="Brodie J."/>
            <person name="Cao Y."/>
            <person name="Collen J."/>
            <person name="Dittami S.M."/>
            <person name="Gachon C.M."/>
            <person name="Green B.R."/>
            <person name="Karpowicz S."/>
            <person name="Kim J.W."/>
            <person name="Kudahl U."/>
            <person name="Lin S."/>
            <person name="Michel G."/>
            <person name="Mittag M."/>
            <person name="Olson B.J."/>
            <person name="Pangilinan J."/>
            <person name="Peng Y."/>
            <person name="Qiu H."/>
            <person name="Shu S."/>
            <person name="Singer J.T."/>
            <person name="Smith A.G."/>
            <person name="Sprecher B.N."/>
            <person name="Wagner V."/>
            <person name="Wang W."/>
            <person name="Wang Z.-Y."/>
            <person name="Yan J."/>
            <person name="Yarish C."/>
            <person name="Zoeuner-Riek S."/>
            <person name="Zhuang Y."/>
            <person name="Zou Y."/>
            <person name="Lindquist E.A."/>
            <person name="Grimwood J."/>
            <person name="Barry K."/>
            <person name="Rokhsar D.S."/>
            <person name="Schmutz J."/>
            <person name="Stiller J.W."/>
            <person name="Grossman A.R."/>
            <person name="Prochnik S.E."/>
        </authorList>
    </citation>
    <scope>NUCLEOTIDE SEQUENCE [LARGE SCALE GENOMIC DNA]</scope>
    <source>
        <strain evidence="8">4086291</strain>
    </source>
</reference>
<dbReference type="Proteomes" id="UP000218209">
    <property type="component" value="Unassembled WGS sequence"/>
</dbReference>
<dbReference type="SUPFAM" id="SSF52218">
    <property type="entry name" value="Flavoproteins"/>
    <property type="match status" value="1"/>
</dbReference>
<protein>
    <recommendedName>
        <fullName evidence="7">Flavodoxin-like domain-containing protein</fullName>
    </recommendedName>
</protein>
<dbReference type="EMBL" id="KV920409">
    <property type="protein sequence ID" value="OSX68528.1"/>
    <property type="molecule type" value="Genomic_DNA"/>
</dbReference>
<gene>
    <name evidence="8" type="ORF">BU14_2630s0001</name>
</gene>
<dbReference type="PANTHER" id="PTHR42809">
    <property type="entry name" value="FLAVODOXIN 2"/>
    <property type="match status" value="1"/>
</dbReference>
<dbReference type="InterPro" id="IPR008254">
    <property type="entry name" value="Flavodoxin/NO_synth"/>
</dbReference>
<keyword evidence="6" id="KW-0249">Electron transport</keyword>
<keyword evidence="3" id="KW-0813">Transport</keyword>
<dbReference type="Gene3D" id="3.40.50.360">
    <property type="match status" value="1"/>
</dbReference>
<dbReference type="OrthoDB" id="4719at2759"/>
<sequence length="132" mass="13482">MGAPTAAAFVAPTPVVGRSPRCRLGTSARRGSAAALPRAAPRRRAVVCPTMGIAVIYSSTTGNCEEVANLIAEGLGGTVVDAVLEISDTSADQLAGYDGLVVGAPTWNTGADVERSGTDWDTFLYEDLKGVG</sequence>
<dbReference type="AlphaFoldDB" id="A0A1X6NIT7"/>
<keyword evidence="9" id="KW-1185">Reference proteome</keyword>
<feature type="non-terminal residue" evidence="8">
    <location>
        <position position="132"/>
    </location>
</feature>
<dbReference type="InterPro" id="IPR029039">
    <property type="entry name" value="Flavoprotein-like_sf"/>
</dbReference>
<evidence type="ECO:0000256" key="3">
    <source>
        <dbReference type="ARBA" id="ARBA00022448"/>
    </source>
</evidence>
<organism evidence="8 9">
    <name type="scientific">Porphyra umbilicalis</name>
    <name type="common">Purple laver</name>
    <name type="synonym">Red alga</name>
    <dbReference type="NCBI Taxonomy" id="2786"/>
    <lineage>
        <taxon>Eukaryota</taxon>
        <taxon>Rhodophyta</taxon>
        <taxon>Bangiophyceae</taxon>
        <taxon>Bangiales</taxon>
        <taxon>Bangiaceae</taxon>
        <taxon>Porphyra</taxon>
    </lineage>
</organism>
<feature type="domain" description="Flavodoxin-like" evidence="7">
    <location>
        <begin position="53"/>
        <end position="132"/>
    </location>
</feature>
<accession>A0A1X6NIT7</accession>
<evidence type="ECO:0000259" key="7">
    <source>
        <dbReference type="PROSITE" id="PS50902"/>
    </source>
</evidence>
<dbReference type="InterPro" id="IPR050619">
    <property type="entry name" value="Flavodoxin"/>
</dbReference>
<dbReference type="GO" id="GO:0010181">
    <property type="term" value="F:FMN binding"/>
    <property type="evidence" value="ECO:0007669"/>
    <property type="project" value="InterPro"/>
</dbReference>
<dbReference type="Pfam" id="PF00258">
    <property type="entry name" value="Flavodoxin_1"/>
    <property type="match status" value="1"/>
</dbReference>